<dbReference type="Proteomes" id="UP000033017">
    <property type="component" value="Segment"/>
</dbReference>
<proteinExistence type="predicted"/>
<dbReference type="RefSeq" id="YP_009222530.1">
    <property type="nucleotide sequence ID" value="NC_029060.1"/>
</dbReference>
<gene>
    <name evidence="2" type="ORF">GordDuk1_77</name>
</gene>
<feature type="region of interest" description="Disordered" evidence="1">
    <location>
        <begin position="159"/>
        <end position="197"/>
    </location>
</feature>
<evidence type="ECO:0000256" key="1">
    <source>
        <dbReference type="SAM" id="MobiDB-lite"/>
    </source>
</evidence>
<name>A0A0E3T876_9CAUD</name>
<feature type="compositionally biased region" description="Low complexity" evidence="1">
    <location>
        <begin position="178"/>
        <end position="195"/>
    </location>
</feature>
<organism evidence="2 3">
    <name type="scientific">Gordonia phage GordDuk1</name>
    <dbReference type="NCBI Taxonomy" id="1622191"/>
    <lineage>
        <taxon>Viruses</taxon>
        <taxon>Duplodnaviria</taxon>
        <taxon>Heunggongvirae</taxon>
        <taxon>Uroviricota</taxon>
        <taxon>Caudoviricetes</taxon>
        <taxon>Gordtnkvirus</taxon>
        <taxon>Gordtnkvirus gordtnk2</taxon>
    </lineage>
</organism>
<dbReference type="EMBL" id="KP790010">
    <property type="protein sequence ID" value="AKC03005.1"/>
    <property type="molecule type" value="Genomic_DNA"/>
</dbReference>
<evidence type="ECO:0000313" key="2">
    <source>
        <dbReference type="EMBL" id="AKC03005.1"/>
    </source>
</evidence>
<evidence type="ECO:0000313" key="3">
    <source>
        <dbReference type="Proteomes" id="UP000033017"/>
    </source>
</evidence>
<sequence>MAVPVQIECPVCKWRADWDTSPSYQCSMFKDHLDFFHDRRRNMSAPTIIQQMWLELDKYIELAMTWQGASNNEEGDLVDQTRIEWLDDKLQRTEKTATGRGLAEAIKIACAPFFENSDQVVALGVKRYQAKKLGEAAPDTPGFMGQVSGEALHIAATGTVPGRPVTQKNTAPPKSPVAPKTSTPAPSKKSAPASSGVNEGTAIAIRAAHSGGFDIKQIVSTFGVTEEEAREVLANG</sequence>
<accession>A0A0E3T876</accession>
<dbReference type="GeneID" id="26794083"/>
<protein>
    <submittedName>
        <fullName evidence="2">Uncharacterized protein</fullName>
    </submittedName>
</protein>
<dbReference type="KEGG" id="vg:26794083"/>
<reference evidence="2 3" key="1">
    <citation type="journal article" date="2015" name="Sci. Rep.">
        <title>Bacteriophages of wastewater foaming-associated filamentous Gordonia reduce host levels in raw activated sludge.</title>
        <authorList>
            <person name="Liu M."/>
            <person name="Gill J.J."/>
            <person name="Young R."/>
            <person name="Summer E.J."/>
        </authorList>
    </citation>
    <scope>NUCLEOTIDE SEQUENCE [LARGE SCALE GENOMIC DNA]</scope>
</reference>